<comment type="similarity">
    <text evidence="1 9">Belongs to the protein prenyltransferase subunit alpha family.</text>
</comment>
<dbReference type="Pfam" id="PF01239">
    <property type="entry name" value="PPTA"/>
    <property type="match status" value="5"/>
</dbReference>
<dbReference type="Proteomes" id="UP000027073">
    <property type="component" value="Unassembled WGS sequence"/>
</dbReference>
<protein>
    <recommendedName>
        <fullName evidence="3 9">Geranylgeranyl transferase type-2 subunit alpha</fullName>
        <ecNumber evidence="2 9">2.5.1.60</ecNumber>
    </recommendedName>
    <alternativeName>
        <fullName evidence="7 9">Geranylgeranyl transferase type II subunit alpha</fullName>
    </alternativeName>
</protein>
<dbReference type="VEuPathDB" id="FungiDB:PLEOSDRAFT_164195"/>
<comment type="function">
    <text evidence="9">Catalyzes the transfer of a geranyl-geranyl moiety from geranyl-geranyl pyrophosphate to cysteines occuring in specific C-terminal amino acid sequences.</text>
</comment>
<comment type="catalytic activity">
    <reaction evidence="8 9">
        <text>geranylgeranyl diphosphate + L-cysteinyl-[protein] = S-geranylgeranyl-L-cysteinyl-[protein] + diphosphate</text>
        <dbReference type="Rhea" id="RHEA:21240"/>
        <dbReference type="Rhea" id="RHEA-COMP:10131"/>
        <dbReference type="Rhea" id="RHEA-COMP:11537"/>
        <dbReference type="ChEBI" id="CHEBI:29950"/>
        <dbReference type="ChEBI" id="CHEBI:33019"/>
        <dbReference type="ChEBI" id="CHEBI:57533"/>
        <dbReference type="ChEBI" id="CHEBI:86021"/>
        <dbReference type="EC" id="2.5.1.60"/>
    </reaction>
</comment>
<evidence type="ECO:0000256" key="9">
    <source>
        <dbReference type="RuleBase" id="RU367120"/>
    </source>
</evidence>
<evidence type="ECO:0000256" key="6">
    <source>
        <dbReference type="ARBA" id="ARBA00022737"/>
    </source>
</evidence>
<dbReference type="InterPro" id="IPR002088">
    <property type="entry name" value="Prenyl_trans_a"/>
</dbReference>
<evidence type="ECO:0000256" key="4">
    <source>
        <dbReference type="ARBA" id="ARBA00022602"/>
    </source>
</evidence>
<dbReference type="InParanoid" id="A0A067P0E5"/>
<keyword evidence="6" id="KW-0677">Repeat</keyword>
<evidence type="ECO:0000313" key="10">
    <source>
        <dbReference type="EMBL" id="KDQ33793.1"/>
    </source>
</evidence>
<evidence type="ECO:0000256" key="8">
    <source>
        <dbReference type="ARBA" id="ARBA00047658"/>
    </source>
</evidence>
<evidence type="ECO:0000256" key="3">
    <source>
        <dbReference type="ARBA" id="ARBA00014772"/>
    </source>
</evidence>
<dbReference type="FunCoup" id="A0A067P0E5">
    <property type="interactions" value="53"/>
</dbReference>
<name>A0A067P0E5_PLEO1</name>
<dbReference type="PANTHER" id="PTHR11129">
    <property type="entry name" value="PROTEIN FARNESYLTRANSFERASE ALPHA SUBUNIT/RAB GERANYLGERANYL TRANSFERASE ALPHA SUBUNIT"/>
    <property type="match status" value="1"/>
</dbReference>
<accession>A0A067P0E5</accession>
<dbReference type="FunFam" id="1.25.40.120:FF:000035">
    <property type="entry name" value="Geranylgeranyl transferase type-2 subunit alpha"/>
    <property type="match status" value="1"/>
</dbReference>
<proteinExistence type="inferred from homology"/>
<dbReference type="STRING" id="1137138.A0A067P0E5"/>
<keyword evidence="4 9" id="KW-0637">Prenyltransferase</keyword>
<reference evidence="11" key="1">
    <citation type="journal article" date="2014" name="Proc. Natl. Acad. Sci. U.S.A.">
        <title>Extensive sampling of basidiomycete genomes demonstrates inadequacy of the white-rot/brown-rot paradigm for wood decay fungi.</title>
        <authorList>
            <person name="Riley R."/>
            <person name="Salamov A.A."/>
            <person name="Brown D.W."/>
            <person name="Nagy L.G."/>
            <person name="Floudas D."/>
            <person name="Held B.W."/>
            <person name="Levasseur A."/>
            <person name="Lombard V."/>
            <person name="Morin E."/>
            <person name="Otillar R."/>
            <person name="Lindquist E.A."/>
            <person name="Sun H."/>
            <person name="LaButti K.M."/>
            <person name="Schmutz J."/>
            <person name="Jabbour D."/>
            <person name="Luo H."/>
            <person name="Baker S.E."/>
            <person name="Pisabarro A.G."/>
            <person name="Walton J.D."/>
            <person name="Blanchette R.A."/>
            <person name="Henrissat B."/>
            <person name="Martin F."/>
            <person name="Cullen D."/>
            <person name="Hibbett D.S."/>
            <person name="Grigoriev I.V."/>
        </authorList>
    </citation>
    <scope>NUCLEOTIDE SEQUENCE [LARGE SCALE GENOMIC DNA]</scope>
    <source>
        <strain evidence="11">PC15</strain>
    </source>
</reference>
<dbReference type="SUPFAM" id="SSF48439">
    <property type="entry name" value="Protein prenylyltransferase"/>
    <property type="match status" value="1"/>
</dbReference>
<dbReference type="HOGENOM" id="CLU_031996_1_0_1"/>
<dbReference type="EC" id="2.5.1.60" evidence="2 9"/>
<dbReference type="Gene3D" id="1.25.40.120">
    <property type="entry name" value="Protein prenylyltransferase"/>
    <property type="match status" value="1"/>
</dbReference>
<keyword evidence="5 9" id="KW-0808">Transferase</keyword>
<evidence type="ECO:0000256" key="7">
    <source>
        <dbReference type="ARBA" id="ARBA00031267"/>
    </source>
</evidence>
<dbReference type="GO" id="GO:0004663">
    <property type="term" value="F:Rab geranylgeranyltransferase activity"/>
    <property type="evidence" value="ECO:0007669"/>
    <property type="project" value="UniProtKB-UniRule"/>
</dbReference>
<gene>
    <name evidence="10" type="ORF">PLEOSDRAFT_164195</name>
</gene>
<dbReference type="AlphaFoldDB" id="A0A067P0E5"/>
<evidence type="ECO:0000256" key="5">
    <source>
        <dbReference type="ARBA" id="ARBA00022679"/>
    </source>
</evidence>
<organism evidence="10 11">
    <name type="scientific">Pleurotus ostreatus (strain PC15)</name>
    <name type="common">Oyster mushroom</name>
    <dbReference type="NCBI Taxonomy" id="1137138"/>
    <lineage>
        <taxon>Eukaryota</taxon>
        <taxon>Fungi</taxon>
        <taxon>Dikarya</taxon>
        <taxon>Basidiomycota</taxon>
        <taxon>Agaricomycotina</taxon>
        <taxon>Agaricomycetes</taxon>
        <taxon>Agaricomycetidae</taxon>
        <taxon>Agaricales</taxon>
        <taxon>Pleurotineae</taxon>
        <taxon>Pleurotaceae</taxon>
        <taxon>Pleurotus</taxon>
    </lineage>
</organism>
<dbReference type="PROSITE" id="PS51147">
    <property type="entry name" value="PFTA"/>
    <property type="match status" value="5"/>
</dbReference>
<dbReference type="OrthoDB" id="1658at2759"/>
<evidence type="ECO:0000256" key="1">
    <source>
        <dbReference type="ARBA" id="ARBA00006734"/>
    </source>
</evidence>
<dbReference type="EMBL" id="KL198004">
    <property type="protein sequence ID" value="KDQ33793.1"/>
    <property type="molecule type" value="Genomic_DNA"/>
</dbReference>
<evidence type="ECO:0000313" key="11">
    <source>
        <dbReference type="Proteomes" id="UP000027073"/>
    </source>
</evidence>
<dbReference type="GO" id="GO:0005968">
    <property type="term" value="C:Rab-protein geranylgeranyltransferase complex"/>
    <property type="evidence" value="ECO:0007669"/>
    <property type="project" value="TreeGrafter"/>
</dbReference>
<sequence>MHGVKRQTQQAIADRKQREKSKIEGLLKLTDAVLDRKKGKDWSAEAFDATTQLLTVNPEFYTIWNYRRNILLNGLFRESTPEDINELLSGELALTMKFLQAHPKVYWIWNHRQWCLQNVPQGPGSDLDGWRKKYWAFELQAVEKMLNADARNFHAWNYRRYVLANMSVPRPESSELTYTMKKIESNFSNFSAWHQRSKVYTSLWHQGKLDPIKSKEKEFELVRNAMYTDPDDQSIWMYHRWLVGLGHDKELLEREIGVIQELLEEQPDSKWCMESLVHYKRLILTNYPSDRDPDLVADCVRLLDQLKDIDSARRHRYEEIRQAVVNISTHP</sequence>
<dbReference type="PANTHER" id="PTHR11129:SF2">
    <property type="entry name" value="GERANYLGERANYL TRANSFERASE TYPE-2 SUBUNIT ALPHA"/>
    <property type="match status" value="1"/>
</dbReference>
<evidence type="ECO:0000256" key="2">
    <source>
        <dbReference type="ARBA" id="ARBA00012656"/>
    </source>
</evidence>
<dbReference type="GO" id="GO:0097354">
    <property type="term" value="P:prenylation"/>
    <property type="evidence" value="ECO:0007669"/>
    <property type="project" value="UniProtKB-UniRule"/>
</dbReference>